<comment type="similarity">
    <text evidence="2">Belongs to the glycosyl hydrolase 33 family.</text>
</comment>
<organism evidence="5 6">
    <name type="scientific">Actinobacteria bacterium BACL2 MAG-121001-bin67</name>
    <dbReference type="NCBI Taxonomy" id="1655572"/>
    <lineage>
        <taxon>Bacteria</taxon>
        <taxon>Bacillati</taxon>
        <taxon>Actinomycetota</taxon>
        <taxon>Actinomycetes</taxon>
        <taxon>Actinomycetes incertae sedis</taxon>
        <taxon>ac1 cluster</taxon>
    </lineage>
</organism>
<evidence type="ECO:0000256" key="1">
    <source>
        <dbReference type="ARBA" id="ARBA00000427"/>
    </source>
</evidence>
<sequence length="503" mass="55078">MAVTNSGRIIAIYDARVDLDDLPGPIDLVIRMSDDNGERWTGQEVFLASEGVSGYGDASIIFDPNVGDKGRIIVFCQSSSLASFFESSLGCAQDDPTVVHISLSISDDDGETWSHKIVTEQVKDEKTHGIFASSGMGCCIPNGPYAGRLIHSFVLRRGSELLGALAFSDDHGNTWKLGAEIPSGNESGIACLNNGTILFHSRSTPLRLSGKSVDGGQTISELLPHHELPDPSDNGSLATLKSGEVICTHNHDSDLRRRTVAKLSRDGGVTWPRAILLESESSAYSTACELADGRIGVLFERHGYTEMVFCRFSLDELKETKEVLPLEVDENEIEFQVAFRYVRPGRDKQVLERLISLVKRNIPTVDMSVFKFSERKEIGPNSGSASGDPVFTKEEFDEILGPVSPGLKVGDELRFSGRLQNHSPHLLTEIKIESLCEEKVSSTSKLSPGDKITFMDLRYRIQHEDLEIGNVSLVFKWSATHPNLGSTSGQIRHQISTKSGLSI</sequence>
<comment type="caution">
    <text evidence="5">The sequence shown here is derived from an EMBL/GenBank/DDBJ whole genome shotgun (WGS) entry which is preliminary data.</text>
</comment>
<evidence type="ECO:0000259" key="4">
    <source>
        <dbReference type="Pfam" id="PF13088"/>
    </source>
</evidence>
<comment type="catalytic activity">
    <reaction evidence="1">
        <text>Hydrolysis of alpha-(2-&gt;3)-, alpha-(2-&gt;6)-, alpha-(2-&gt;8)- glycosidic linkages of terminal sialic acid residues in oligosaccharides, glycoproteins, glycolipids, colominic acid and synthetic substrates.</text>
        <dbReference type="EC" id="3.2.1.18"/>
    </reaction>
</comment>
<dbReference type="Pfam" id="PF13088">
    <property type="entry name" value="BNR_2"/>
    <property type="match status" value="1"/>
</dbReference>
<name>A0A0R2P5D4_9ACTN</name>
<dbReference type="CDD" id="cd15482">
    <property type="entry name" value="Sialidase_non-viral"/>
    <property type="match status" value="1"/>
</dbReference>
<dbReference type="GO" id="GO:0016020">
    <property type="term" value="C:membrane"/>
    <property type="evidence" value="ECO:0007669"/>
    <property type="project" value="TreeGrafter"/>
</dbReference>
<proteinExistence type="inferred from homology"/>
<dbReference type="GO" id="GO:0005737">
    <property type="term" value="C:cytoplasm"/>
    <property type="evidence" value="ECO:0007669"/>
    <property type="project" value="TreeGrafter"/>
</dbReference>
<evidence type="ECO:0000313" key="5">
    <source>
        <dbReference type="EMBL" id="KRO33279.1"/>
    </source>
</evidence>
<feature type="domain" description="Sialidase" evidence="4">
    <location>
        <begin position="25"/>
        <end position="297"/>
    </location>
</feature>
<dbReference type="PANTHER" id="PTHR10628:SF30">
    <property type="entry name" value="EXO-ALPHA-SIALIDASE"/>
    <property type="match status" value="1"/>
</dbReference>
<evidence type="ECO:0000313" key="6">
    <source>
        <dbReference type="Proteomes" id="UP000053349"/>
    </source>
</evidence>
<protein>
    <recommendedName>
        <fullName evidence="3">exo-alpha-sialidase</fullName>
        <ecNumber evidence="3">3.2.1.18</ecNumber>
    </recommendedName>
</protein>
<dbReference type="GO" id="GO:0006689">
    <property type="term" value="P:ganglioside catabolic process"/>
    <property type="evidence" value="ECO:0007669"/>
    <property type="project" value="TreeGrafter"/>
</dbReference>
<dbReference type="GO" id="GO:0004308">
    <property type="term" value="F:exo-alpha-sialidase activity"/>
    <property type="evidence" value="ECO:0007669"/>
    <property type="project" value="UniProtKB-EC"/>
</dbReference>
<accession>A0A0R2P5D4</accession>
<dbReference type="GO" id="GO:0009313">
    <property type="term" value="P:oligosaccharide catabolic process"/>
    <property type="evidence" value="ECO:0007669"/>
    <property type="project" value="TreeGrafter"/>
</dbReference>
<dbReference type="EMBL" id="LIAW01000005">
    <property type="protein sequence ID" value="KRO33279.1"/>
    <property type="molecule type" value="Genomic_DNA"/>
</dbReference>
<dbReference type="InterPro" id="IPR026856">
    <property type="entry name" value="Sialidase_fam"/>
</dbReference>
<reference evidence="5 6" key="1">
    <citation type="submission" date="2015-10" db="EMBL/GenBank/DDBJ databases">
        <title>Metagenome-Assembled Genomes uncover a global brackish microbiome.</title>
        <authorList>
            <person name="Hugerth L.W."/>
            <person name="Larsson J."/>
            <person name="Alneberg J."/>
            <person name="Lindh M.V."/>
            <person name="Legrand C."/>
            <person name="Pinhassi J."/>
            <person name="Andersson A.F."/>
        </authorList>
    </citation>
    <scope>NUCLEOTIDE SEQUENCE [LARGE SCALE GENOMIC DNA]</scope>
    <source>
        <strain evidence="5">BACL2 MAG-121001-bin67</strain>
    </source>
</reference>
<dbReference type="Proteomes" id="UP000053349">
    <property type="component" value="Unassembled WGS sequence"/>
</dbReference>
<evidence type="ECO:0000256" key="2">
    <source>
        <dbReference type="ARBA" id="ARBA00009348"/>
    </source>
</evidence>
<dbReference type="Gene3D" id="2.120.10.10">
    <property type="match status" value="1"/>
</dbReference>
<evidence type="ECO:0000256" key="3">
    <source>
        <dbReference type="ARBA" id="ARBA00012733"/>
    </source>
</evidence>
<dbReference type="PANTHER" id="PTHR10628">
    <property type="entry name" value="SIALIDASE"/>
    <property type="match status" value="1"/>
</dbReference>
<dbReference type="SUPFAM" id="SSF50939">
    <property type="entry name" value="Sialidases"/>
    <property type="match status" value="1"/>
</dbReference>
<dbReference type="InterPro" id="IPR036278">
    <property type="entry name" value="Sialidase_sf"/>
</dbReference>
<dbReference type="EC" id="3.2.1.18" evidence="3"/>
<dbReference type="AlphaFoldDB" id="A0A0R2P5D4"/>
<gene>
    <name evidence="5" type="ORF">ABR64_04160</name>
</gene>
<dbReference type="InterPro" id="IPR011040">
    <property type="entry name" value="Sialidase"/>
</dbReference>